<evidence type="ECO:0000256" key="1">
    <source>
        <dbReference type="SAM" id="MobiDB-lite"/>
    </source>
</evidence>
<feature type="region of interest" description="Disordered" evidence="1">
    <location>
        <begin position="1"/>
        <end position="20"/>
    </location>
</feature>
<evidence type="ECO:0000313" key="2">
    <source>
        <dbReference type="EMBL" id="TVY19564.1"/>
    </source>
</evidence>
<gene>
    <name evidence="2" type="ORF">LARI1_G003400</name>
</gene>
<keyword evidence="3" id="KW-1185">Reference proteome</keyword>
<feature type="compositionally biased region" description="Polar residues" evidence="1">
    <location>
        <begin position="8"/>
        <end position="20"/>
    </location>
</feature>
<accession>A0A8T9BHM5</accession>
<comment type="caution">
    <text evidence="2">The sequence shown here is derived from an EMBL/GenBank/DDBJ whole genome shotgun (WGS) entry which is preliminary data.</text>
</comment>
<organism evidence="2 3">
    <name type="scientific">Lachnellula arida</name>
    <dbReference type="NCBI Taxonomy" id="1316785"/>
    <lineage>
        <taxon>Eukaryota</taxon>
        <taxon>Fungi</taxon>
        <taxon>Dikarya</taxon>
        <taxon>Ascomycota</taxon>
        <taxon>Pezizomycotina</taxon>
        <taxon>Leotiomycetes</taxon>
        <taxon>Helotiales</taxon>
        <taxon>Lachnaceae</taxon>
        <taxon>Lachnellula</taxon>
    </lineage>
</organism>
<dbReference type="Proteomes" id="UP000469559">
    <property type="component" value="Unassembled WGS sequence"/>
</dbReference>
<dbReference type="OrthoDB" id="4725912at2759"/>
<protein>
    <submittedName>
        <fullName evidence="2">Uncharacterized protein</fullName>
    </submittedName>
</protein>
<dbReference type="AlphaFoldDB" id="A0A8T9BHM5"/>
<name>A0A8T9BHM5_9HELO</name>
<dbReference type="EMBL" id="QGMF01000099">
    <property type="protein sequence ID" value="TVY19564.1"/>
    <property type="molecule type" value="Genomic_DNA"/>
</dbReference>
<sequence>MDNPPETPQQQESISPSRTLQADFSWKKWKVRISAKNDPESKPVYIINFPIKPFQDTPSLVVKSGADDSTVGTGTLRPISIDASCELYGQAIELKAQKRFKAQYMHLSHSFSDTDAPVPMYWTSKSGFTTWDFICLDQNQLPVAKFSAAIWAVRKIANIEFLGEKAMNDAVRDEIVVTGITLYCCMLLRCNNVLSLVGAVFSRPGHDNKGKLGE</sequence>
<evidence type="ECO:0000313" key="3">
    <source>
        <dbReference type="Proteomes" id="UP000469559"/>
    </source>
</evidence>
<proteinExistence type="predicted"/>
<reference evidence="2 3" key="1">
    <citation type="submission" date="2018-05" db="EMBL/GenBank/DDBJ databases">
        <title>Whole genome sequencing for identification of molecular markers to develop diagnostic detection tools for the regulated plant pathogen Lachnellula willkommii.</title>
        <authorList>
            <person name="Giroux E."/>
            <person name="Bilodeau G."/>
        </authorList>
    </citation>
    <scope>NUCLEOTIDE SEQUENCE [LARGE SCALE GENOMIC DNA]</scope>
    <source>
        <strain evidence="2 3">CBS 203.66</strain>
    </source>
</reference>